<keyword evidence="3" id="KW-1185">Reference proteome</keyword>
<dbReference type="InterPro" id="IPR012359">
    <property type="entry name" value="MazG-related_YpjD"/>
</dbReference>
<name>W0E5L3_9FIRM</name>
<evidence type="ECO:0000259" key="1">
    <source>
        <dbReference type="Pfam" id="PF03819"/>
    </source>
</evidence>
<dbReference type="STRING" id="871968.DESME_02455"/>
<dbReference type="AlphaFoldDB" id="W0E5L3"/>
<dbReference type="EMBL" id="CP007032">
    <property type="protein sequence ID" value="AHF06047.1"/>
    <property type="molecule type" value="Genomic_DNA"/>
</dbReference>
<protein>
    <submittedName>
        <fullName evidence="2">Nucleotide pyrophosphohydrolase</fullName>
    </submittedName>
</protein>
<dbReference type="InterPro" id="IPR004518">
    <property type="entry name" value="MazG-like_dom"/>
</dbReference>
<dbReference type="PANTHER" id="PTHR42692">
    <property type="entry name" value="NUCLEOTIDE PYROPHOSPHOHYDROLASE"/>
    <property type="match status" value="1"/>
</dbReference>
<dbReference type="HOGENOM" id="CLU_142229_1_0_9"/>
<dbReference type="Pfam" id="PF03819">
    <property type="entry name" value="MazG"/>
    <property type="match status" value="1"/>
</dbReference>
<organism evidence="2 3">
    <name type="scientific">Desulfitobacterium metallireducens DSM 15288</name>
    <dbReference type="NCBI Taxonomy" id="871968"/>
    <lineage>
        <taxon>Bacteria</taxon>
        <taxon>Bacillati</taxon>
        <taxon>Bacillota</taxon>
        <taxon>Clostridia</taxon>
        <taxon>Eubacteriales</taxon>
        <taxon>Desulfitobacteriaceae</taxon>
        <taxon>Desulfitobacterium</taxon>
    </lineage>
</organism>
<reference evidence="2 3" key="1">
    <citation type="submission" date="2013-12" db="EMBL/GenBank/DDBJ databases">
        <authorList>
            <consortium name="DOE Joint Genome Institute"/>
            <person name="Smidt H."/>
            <person name="Huntemann M."/>
            <person name="Han J."/>
            <person name="Chen A."/>
            <person name="Kyrpides N."/>
            <person name="Mavromatis K."/>
            <person name="Markowitz V."/>
            <person name="Palaniappan K."/>
            <person name="Ivanova N."/>
            <person name="Schaumberg A."/>
            <person name="Pati A."/>
            <person name="Liolios K."/>
            <person name="Nordberg H.P."/>
            <person name="Cantor M.N."/>
            <person name="Hua S.X."/>
            <person name="Woyke T."/>
        </authorList>
    </citation>
    <scope>NUCLEOTIDE SEQUENCE [LARGE SCALE GENOMIC DNA]</scope>
    <source>
        <strain evidence="3">DSM 15288</strain>
    </source>
</reference>
<dbReference type="GO" id="GO:0016787">
    <property type="term" value="F:hydrolase activity"/>
    <property type="evidence" value="ECO:0007669"/>
    <property type="project" value="UniProtKB-KW"/>
</dbReference>
<evidence type="ECO:0000313" key="2">
    <source>
        <dbReference type="EMBL" id="AHF06047.1"/>
    </source>
</evidence>
<dbReference type="Proteomes" id="UP000010847">
    <property type="component" value="Chromosome"/>
</dbReference>
<feature type="domain" description="NTP pyrophosphohydrolase MazG-like" evidence="1">
    <location>
        <begin position="24"/>
        <end position="101"/>
    </location>
</feature>
<dbReference type="CDD" id="cd11531">
    <property type="entry name" value="NTP-PPase_BsYpjD"/>
    <property type="match status" value="1"/>
</dbReference>
<dbReference type="InterPro" id="IPR047046">
    <property type="entry name" value="YpjD/YvdC"/>
</dbReference>
<evidence type="ECO:0000313" key="3">
    <source>
        <dbReference type="Proteomes" id="UP000010847"/>
    </source>
</evidence>
<sequence>MEIKDWQKLVDDWISQFEEGYWQPASMMLRLTEEVGELAREINHSYGQKPKKPTEPEGDLALEMADVLFVIISMANSLNIDLEDAFTRMMEKYRLRDSNRWTKKQDVSSAEPLI</sequence>
<dbReference type="SUPFAM" id="SSF101386">
    <property type="entry name" value="all-alpha NTP pyrophosphatases"/>
    <property type="match status" value="1"/>
</dbReference>
<dbReference type="OrthoDB" id="9807397at2"/>
<dbReference type="Gene3D" id="1.10.287.1080">
    <property type="entry name" value="MazG-like"/>
    <property type="match status" value="1"/>
</dbReference>
<dbReference type="PIRSF" id="PIRSF029904">
    <property type="entry name" value="UCP029904_pph"/>
    <property type="match status" value="1"/>
</dbReference>
<gene>
    <name evidence="2" type="ORF">DESME_02455</name>
</gene>
<dbReference type="KEGG" id="dmt:DESME_02455"/>
<dbReference type="eggNOG" id="COG1694">
    <property type="taxonomic scope" value="Bacteria"/>
</dbReference>
<accession>W0E5L3</accession>
<dbReference type="RefSeq" id="WP_006716510.1">
    <property type="nucleotide sequence ID" value="NZ_CP007032.1"/>
</dbReference>
<proteinExistence type="predicted"/>
<dbReference type="PANTHER" id="PTHR42692:SF1">
    <property type="entry name" value="NUCLEOTIDE PYROPHOSPHOHYDROLASE"/>
    <property type="match status" value="1"/>
</dbReference>
<keyword evidence="2" id="KW-0378">Hydrolase</keyword>